<evidence type="ECO:0000313" key="2">
    <source>
        <dbReference type="EMBL" id="KOY28444.1"/>
    </source>
</evidence>
<proteinExistence type="predicted"/>
<accession>A0AAW3IT66</accession>
<evidence type="ECO:0000313" key="3">
    <source>
        <dbReference type="Proteomes" id="UP000037697"/>
    </source>
</evidence>
<evidence type="ECO:0000256" key="1">
    <source>
        <dbReference type="SAM" id="Phobius"/>
    </source>
</evidence>
<comment type="caution">
    <text evidence="2">The sequence shown here is derived from an EMBL/GenBank/DDBJ whole genome shotgun (WGS) entry which is preliminary data.</text>
</comment>
<feature type="transmembrane region" description="Helical" evidence="1">
    <location>
        <begin position="13"/>
        <end position="31"/>
    </location>
</feature>
<protein>
    <submittedName>
        <fullName evidence="2">Uncharacterized protein</fullName>
    </submittedName>
</protein>
<dbReference type="AlphaFoldDB" id="A0AAW3IT66"/>
<reference evidence="2 3" key="1">
    <citation type="submission" date="2015-07" db="EMBL/GenBank/DDBJ databases">
        <title>Foodborne Vibrio parahaemolyticus Isolates.</title>
        <authorList>
            <person name="Ronholm J."/>
            <person name="Petronella N."/>
            <person name="Kenwell R."/>
            <person name="Banerjee S."/>
        </authorList>
    </citation>
    <scope>NUCLEOTIDE SEQUENCE [LARGE SCALE GENOMIC DNA]</scope>
    <source>
        <strain evidence="2 3">HS-06-05</strain>
    </source>
</reference>
<organism evidence="2 3">
    <name type="scientific">Vibrio parahaemolyticus</name>
    <dbReference type="NCBI Taxonomy" id="670"/>
    <lineage>
        <taxon>Bacteria</taxon>
        <taxon>Pseudomonadati</taxon>
        <taxon>Pseudomonadota</taxon>
        <taxon>Gammaproteobacteria</taxon>
        <taxon>Vibrionales</taxon>
        <taxon>Vibrionaceae</taxon>
        <taxon>Vibrio</taxon>
    </lineage>
</organism>
<dbReference type="EMBL" id="LIRS01000098">
    <property type="protein sequence ID" value="KOY28444.1"/>
    <property type="molecule type" value="Genomic_DNA"/>
</dbReference>
<keyword evidence="1" id="KW-0472">Membrane</keyword>
<name>A0AAW3IT66_VIBPH</name>
<keyword evidence="1" id="KW-1133">Transmembrane helix</keyword>
<keyword evidence="1" id="KW-0812">Transmembrane</keyword>
<gene>
    <name evidence="2" type="ORF">ACX05_18610</name>
</gene>
<dbReference type="RefSeq" id="WP_053812400.1">
    <property type="nucleotide sequence ID" value="NZ_LIRS01000098.1"/>
</dbReference>
<sequence length="84" mass="10096">MDLHFPPQNWTDFGAFFAFMFLVMLAFYFLGKWAHTTKYSKQLYRLADFLEAIQNKVAYRAYRGTLSIYESLNHLRGWPFNSRK</sequence>
<dbReference type="Proteomes" id="UP000037697">
    <property type="component" value="Unassembled WGS sequence"/>
</dbReference>